<organism evidence="3 4">
    <name type="scientific">Erythroxylum novogranatense</name>
    <dbReference type="NCBI Taxonomy" id="1862640"/>
    <lineage>
        <taxon>Eukaryota</taxon>
        <taxon>Viridiplantae</taxon>
        <taxon>Streptophyta</taxon>
        <taxon>Embryophyta</taxon>
        <taxon>Tracheophyta</taxon>
        <taxon>Spermatophyta</taxon>
        <taxon>Magnoliopsida</taxon>
        <taxon>eudicotyledons</taxon>
        <taxon>Gunneridae</taxon>
        <taxon>Pentapetalae</taxon>
        <taxon>rosids</taxon>
        <taxon>fabids</taxon>
        <taxon>Malpighiales</taxon>
        <taxon>Erythroxylaceae</taxon>
        <taxon>Erythroxylum</taxon>
    </lineage>
</organism>
<dbReference type="PANTHER" id="PTHR47926">
    <property type="entry name" value="PENTATRICOPEPTIDE REPEAT-CONTAINING PROTEIN"/>
    <property type="match status" value="1"/>
</dbReference>
<dbReference type="InterPro" id="IPR046848">
    <property type="entry name" value="E_motif"/>
</dbReference>
<comment type="caution">
    <text evidence="3">The sequence shown here is derived from an EMBL/GenBank/DDBJ whole genome shotgun (WGS) entry which is preliminary data.</text>
</comment>
<dbReference type="InterPro" id="IPR011990">
    <property type="entry name" value="TPR-like_helical_dom_sf"/>
</dbReference>
<accession>A0AAV8SFV0</accession>
<keyword evidence="4" id="KW-1185">Reference proteome</keyword>
<protein>
    <submittedName>
        <fullName evidence="3">Uncharacterized protein</fullName>
    </submittedName>
</protein>
<evidence type="ECO:0000256" key="2">
    <source>
        <dbReference type="PROSITE-ProRule" id="PRU00708"/>
    </source>
</evidence>
<feature type="repeat" description="PPR" evidence="2">
    <location>
        <begin position="221"/>
        <end position="255"/>
    </location>
</feature>
<dbReference type="EMBL" id="JAIWQS010000011">
    <property type="protein sequence ID" value="KAJ8750889.1"/>
    <property type="molecule type" value="Genomic_DNA"/>
</dbReference>
<dbReference type="InterPro" id="IPR046960">
    <property type="entry name" value="PPR_At4g14850-like_plant"/>
</dbReference>
<dbReference type="Pfam" id="PF13041">
    <property type="entry name" value="PPR_2"/>
    <property type="match status" value="2"/>
</dbReference>
<gene>
    <name evidence="3" type="ORF">K2173_016070</name>
</gene>
<evidence type="ECO:0000313" key="3">
    <source>
        <dbReference type="EMBL" id="KAJ8750889.1"/>
    </source>
</evidence>
<dbReference type="GO" id="GO:0009451">
    <property type="term" value="P:RNA modification"/>
    <property type="evidence" value="ECO:0007669"/>
    <property type="project" value="InterPro"/>
</dbReference>
<dbReference type="Gene3D" id="1.25.40.10">
    <property type="entry name" value="Tetratricopeptide repeat domain"/>
    <property type="match status" value="3"/>
</dbReference>
<sequence length="543" mass="61138">MYTICKSYRKIGCFHSSTTFSMTRILSNPPILALIEDCKTLKQLKQIHAQAITSNLAAFTFVTSKVLAFCALSQHGDIKYARDVFHQIQSPKAFHFNTMMMGFSQNWQFQNGFSLFAHMRRESIEPNARTFTSLVKCCVSLSWLGQIRSQILKFGHSNDVYVISSTISMYSKYGATRLGRQVFDECLDKNVVCWTSLISGYFGNELVSEARDVFDAMPDRNEVSCSAMISGYVSNGYFNEAIGLFREFKSCGNVMFKGSLLVSVLNACAAIGALEEGKWVHCYLNDNGFKNDLKIGTGLIDFYTRCGCIKDAVEIFRKMPHKDVMTWSAMILGLAVNGEHEMGLALFSEMEEWGPKPNAVTLVGVLSACNHRTLVSEAWRLFGRMTKVYGITPSIEHYGCLVDVLARSGRVKEAEIVVNTMQMKPDGAIWGSLLNGCVVHGHIEVGKRIGRNLIQLEPQHSGRYVLLANMFAKKGNWDEVLKLRETMEERGVVPISGWSFVEIDGVVHKFLVDDKFHSYSRDVYEVVDKLSKQVEYYVLLDEC</sequence>
<dbReference type="PANTHER" id="PTHR47926:SF350">
    <property type="entry name" value="(WILD MALAYSIAN BANANA) HYPOTHETICAL PROTEIN"/>
    <property type="match status" value="1"/>
</dbReference>
<reference evidence="3 4" key="1">
    <citation type="submission" date="2021-09" db="EMBL/GenBank/DDBJ databases">
        <title>Genomic insights and catalytic innovation underlie evolution of tropane alkaloids biosynthesis.</title>
        <authorList>
            <person name="Wang Y.-J."/>
            <person name="Tian T."/>
            <person name="Huang J.-P."/>
            <person name="Huang S.-X."/>
        </authorList>
    </citation>
    <scope>NUCLEOTIDE SEQUENCE [LARGE SCALE GENOMIC DNA]</scope>
    <source>
        <strain evidence="3">KIB-2018</strain>
        <tissue evidence="3">Leaf</tissue>
    </source>
</reference>
<dbReference type="AlphaFoldDB" id="A0AAV8SFV0"/>
<name>A0AAV8SFV0_9ROSI</name>
<evidence type="ECO:0000313" key="4">
    <source>
        <dbReference type="Proteomes" id="UP001159364"/>
    </source>
</evidence>
<dbReference type="FunFam" id="1.25.40.10:FF:000184">
    <property type="entry name" value="Pentatricopeptide repeat-containing protein, chloroplastic"/>
    <property type="match status" value="1"/>
</dbReference>
<dbReference type="NCBIfam" id="TIGR00756">
    <property type="entry name" value="PPR"/>
    <property type="match status" value="4"/>
</dbReference>
<dbReference type="InterPro" id="IPR002885">
    <property type="entry name" value="PPR_rpt"/>
</dbReference>
<dbReference type="Pfam" id="PF01535">
    <property type="entry name" value="PPR"/>
    <property type="match status" value="3"/>
</dbReference>
<feature type="repeat" description="PPR" evidence="2">
    <location>
        <begin position="190"/>
        <end position="220"/>
    </location>
</feature>
<feature type="repeat" description="PPR" evidence="2">
    <location>
        <begin position="460"/>
        <end position="494"/>
    </location>
</feature>
<keyword evidence="1" id="KW-0677">Repeat</keyword>
<dbReference type="GO" id="GO:0003723">
    <property type="term" value="F:RNA binding"/>
    <property type="evidence" value="ECO:0007669"/>
    <property type="project" value="InterPro"/>
</dbReference>
<evidence type="ECO:0000256" key="1">
    <source>
        <dbReference type="ARBA" id="ARBA00022737"/>
    </source>
</evidence>
<dbReference type="PROSITE" id="PS51375">
    <property type="entry name" value="PPR"/>
    <property type="match status" value="5"/>
</dbReference>
<dbReference type="Pfam" id="PF20431">
    <property type="entry name" value="E_motif"/>
    <property type="match status" value="1"/>
</dbReference>
<feature type="repeat" description="PPR" evidence="2">
    <location>
        <begin position="92"/>
        <end position="126"/>
    </location>
</feature>
<feature type="repeat" description="PPR" evidence="2">
    <location>
        <begin position="323"/>
        <end position="357"/>
    </location>
</feature>
<proteinExistence type="predicted"/>
<dbReference type="Proteomes" id="UP001159364">
    <property type="component" value="Linkage Group LG11"/>
</dbReference>